<dbReference type="PANTHER" id="PTHR31579">
    <property type="entry name" value="OS03G0796600 PROTEIN"/>
    <property type="match status" value="1"/>
</dbReference>
<accession>A0A2C9USH6</accession>
<dbReference type="NCBIfam" id="TIGR01615">
    <property type="entry name" value="A_thal_3542"/>
    <property type="match status" value="1"/>
</dbReference>
<keyword evidence="2" id="KW-1185">Reference proteome</keyword>
<organism evidence="1 2">
    <name type="scientific">Manihot esculenta</name>
    <name type="common">Cassava</name>
    <name type="synonym">Jatropha manihot</name>
    <dbReference type="NCBI Taxonomy" id="3983"/>
    <lineage>
        <taxon>Eukaryota</taxon>
        <taxon>Viridiplantae</taxon>
        <taxon>Streptophyta</taxon>
        <taxon>Embryophyta</taxon>
        <taxon>Tracheophyta</taxon>
        <taxon>Spermatophyta</taxon>
        <taxon>Magnoliopsida</taxon>
        <taxon>eudicotyledons</taxon>
        <taxon>Gunneridae</taxon>
        <taxon>Pentapetalae</taxon>
        <taxon>rosids</taxon>
        <taxon>fabids</taxon>
        <taxon>Malpighiales</taxon>
        <taxon>Euphorbiaceae</taxon>
        <taxon>Crotonoideae</taxon>
        <taxon>Manihoteae</taxon>
        <taxon>Manihot</taxon>
    </lineage>
</organism>
<protein>
    <submittedName>
        <fullName evidence="1">Uncharacterized protein</fullName>
    </submittedName>
</protein>
<dbReference type="Pfam" id="PF04720">
    <property type="entry name" value="PDDEXK_6"/>
    <property type="match status" value="1"/>
</dbReference>
<comment type="caution">
    <text evidence="1">The sequence shown here is derived from an EMBL/GenBank/DDBJ whole genome shotgun (WGS) entry which is preliminary data.</text>
</comment>
<evidence type="ECO:0000313" key="1">
    <source>
        <dbReference type="EMBL" id="OAY33834.1"/>
    </source>
</evidence>
<dbReference type="EMBL" id="CM004399">
    <property type="protein sequence ID" value="OAY33834.1"/>
    <property type="molecule type" value="Genomic_DNA"/>
</dbReference>
<sequence length="292" mass="33421">MAGKTWITCWDSDRSAGYSDESTSIADDVFGFLEEQEESPNSSRDSIDYVEEDEDEISCSVDENRKFWETQNQLLQATLYRTRSLETRIRQATKAAVKEIKLTGLQCTCQKAVAGECRNCLQREISLQLQAEGFDCAICKSKWKSSEKIPSGEHTYMEVVDKLRSKEGEVRVIIELNFQAEFKMAKASEEYNQLINRLPEIFVGKEERLKALIKILCSAGKQCMKEKKLHLGPWRKHKYMQSKWFGTRERTTILTPLPAGFSDRLAKPKASMLTYDLLESLPVLHLTAVKVL</sequence>
<dbReference type="Proteomes" id="UP000091857">
    <property type="component" value="Chromosome 13"/>
</dbReference>
<dbReference type="AlphaFoldDB" id="A0A2C9USH6"/>
<dbReference type="OrthoDB" id="691424at2759"/>
<reference evidence="2" key="1">
    <citation type="journal article" date="2016" name="Nat. Biotechnol.">
        <title>Sequencing wild and cultivated cassava and related species reveals extensive interspecific hybridization and genetic diversity.</title>
        <authorList>
            <person name="Bredeson J.V."/>
            <person name="Lyons J.B."/>
            <person name="Prochnik S.E."/>
            <person name="Wu G.A."/>
            <person name="Ha C.M."/>
            <person name="Edsinger-Gonzales E."/>
            <person name="Grimwood J."/>
            <person name="Schmutz J."/>
            <person name="Rabbi I.Y."/>
            <person name="Egesi C."/>
            <person name="Nauluvula P."/>
            <person name="Lebot V."/>
            <person name="Ndunguru J."/>
            <person name="Mkamilo G."/>
            <person name="Bart R.S."/>
            <person name="Setter T.L."/>
            <person name="Gleadow R.M."/>
            <person name="Kulakow P."/>
            <person name="Ferguson M.E."/>
            <person name="Rounsley S."/>
            <person name="Rokhsar D.S."/>
        </authorList>
    </citation>
    <scope>NUCLEOTIDE SEQUENCE [LARGE SCALE GENOMIC DNA]</scope>
    <source>
        <strain evidence="2">cv. AM560-2</strain>
    </source>
</reference>
<gene>
    <name evidence="1" type="ORF">MANES_13G128800v8</name>
</gene>
<name>A0A2C9USH6_MANES</name>
<proteinExistence type="predicted"/>
<evidence type="ECO:0000313" key="2">
    <source>
        <dbReference type="Proteomes" id="UP000091857"/>
    </source>
</evidence>
<dbReference type="PANTHER" id="PTHR31579:SF58">
    <property type="entry name" value="PLANT-SPECIFIC DOMAIN TIGR01615 FAMILY PROTEIN"/>
    <property type="match status" value="1"/>
</dbReference>
<dbReference type="Gramene" id="Manes.13G128800.1.v8.1">
    <property type="protein sequence ID" value="Manes.13G128800.1.v8.1.CDS"/>
    <property type="gene ID" value="Manes.13G128800.v8.1"/>
</dbReference>
<dbReference type="InterPro" id="IPR006502">
    <property type="entry name" value="PDDEXK-like"/>
</dbReference>
<dbReference type="OMA" id="NCYICKS"/>
<dbReference type="STRING" id="3983.A0A2C9USH6"/>